<keyword evidence="1 3" id="KW-0597">Phosphoprotein</keyword>
<dbReference type="GO" id="GO:0000160">
    <property type="term" value="P:phosphorelay signal transduction system"/>
    <property type="evidence" value="ECO:0007669"/>
    <property type="project" value="InterPro"/>
</dbReference>
<evidence type="ECO:0000313" key="6">
    <source>
        <dbReference type="EMBL" id="TXH81538.1"/>
    </source>
</evidence>
<dbReference type="GO" id="GO:0006355">
    <property type="term" value="P:regulation of DNA-templated transcription"/>
    <property type="evidence" value="ECO:0007669"/>
    <property type="project" value="InterPro"/>
</dbReference>
<dbReference type="InterPro" id="IPR011006">
    <property type="entry name" value="CheY-like_superfamily"/>
</dbReference>
<dbReference type="PANTHER" id="PTHR43214:SF43">
    <property type="entry name" value="TWO-COMPONENT RESPONSE REGULATOR"/>
    <property type="match status" value="1"/>
</dbReference>
<dbReference type="CDD" id="cd17535">
    <property type="entry name" value="REC_NarL-like"/>
    <property type="match status" value="1"/>
</dbReference>
<gene>
    <name evidence="6" type="ORF">E6Q80_17105</name>
</gene>
<name>A0A5C7SC66_THASP</name>
<evidence type="ECO:0000259" key="4">
    <source>
        <dbReference type="PROSITE" id="PS50043"/>
    </source>
</evidence>
<dbReference type="EMBL" id="SSFD01000274">
    <property type="protein sequence ID" value="TXH81538.1"/>
    <property type="molecule type" value="Genomic_DNA"/>
</dbReference>
<proteinExistence type="predicted"/>
<dbReference type="InterPro" id="IPR039420">
    <property type="entry name" value="WalR-like"/>
</dbReference>
<accession>A0A5C7SC66</accession>
<dbReference type="AlphaFoldDB" id="A0A5C7SC66"/>
<dbReference type="SUPFAM" id="SSF52172">
    <property type="entry name" value="CheY-like"/>
    <property type="match status" value="1"/>
</dbReference>
<comment type="caution">
    <text evidence="6">The sequence shown here is derived from an EMBL/GenBank/DDBJ whole genome shotgun (WGS) entry which is preliminary data.</text>
</comment>
<keyword evidence="2" id="KW-0238">DNA-binding</keyword>
<dbReference type="SMART" id="SM00421">
    <property type="entry name" value="HTH_LUXR"/>
    <property type="match status" value="1"/>
</dbReference>
<dbReference type="Gene3D" id="3.40.50.2300">
    <property type="match status" value="1"/>
</dbReference>
<evidence type="ECO:0000256" key="2">
    <source>
        <dbReference type="ARBA" id="ARBA00023125"/>
    </source>
</evidence>
<dbReference type="PROSITE" id="PS50110">
    <property type="entry name" value="RESPONSE_REGULATORY"/>
    <property type="match status" value="1"/>
</dbReference>
<dbReference type="PRINTS" id="PR00038">
    <property type="entry name" value="HTHLUXR"/>
</dbReference>
<dbReference type="PROSITE" id="PS50043">
    <property type="entry name" value="HTH_LUXR_2"/>
    <property type="match status" value="1"/>
</dbReference>
<dbReference type="SUPFAM" id="SSF46894">
    <property type="entry name" value="C-terminal effector domain of the bipartite response regulators"/>
    <property type="match status" value="1"/>
</dbReference>
<dbReference type="PANTHER" id="PTHR43214">
    <property type="entry name" value="TWO-COMPONENT RESPONSE REGULATOR"/>
    <property type="match status" value="1"/>
</dbReference>
<evidence type="ECO:0000256" key="1">
    <source>
        <dbReference type="ARBA" id="ARBA00022553"/>
    </source>
</evidence>
<dbReference type="Pfam" id="PF00196">
    <property type="entry name" value="GerE"/>
    <property type="match status" value="1"/>
</dbReference>
<dbReference type="InterPro" id="IPR016032">
    <property type="entry name" value="Sig_transdc_resp-reg_C-effctor"/>
</dbReference>
<feature type="domain" description="Response regulatory" evidence="5">
    <location>
        <begin position="3"/>
        <end position="119"/>
    </location>
</feature>
<organism evidence="6 7">
    <name type="scientific">Thauera aminoaromatica</name>
    <dbReference type="NCBI Taxonomy" id="164330"/>
    <lineage>
        <taxon>Bacteria</taxon>
        <taxon>Pseudomonadati</taxon>
        <taxon>Pseudomonadota</taxon>
        <taxon>Betaproteobacteria</taxon>
        <taxon>Rhodocyclales</taxon>
        <taxon>Zoogloeaceae</taxon>
        <taxon>Thauera</taxon>
    </lineage>
</organism>
<sequence length="211" mass="23259">MLRLAIVDDHRIVRAGFREMLADELGLRVEFEAASGEEALQKLREQPCDVLLLDLSLPGASGVDVLRAVRQRYAALKVLVLSGFPEERYALPMIRNGANGYLCKDCERDELIRAIRTVAQGRRYVSPRTAELLADELAGVSAALPHESLSERELQVFLRLAKGESVSGIADTLKLSVKTVSTYRSRLLEKLEVASNAELAAYALRHGLMVG</sequence>
<dbReference type="InterPro" id="IPR001789">
    <property type="entry name" value="Sig_transdc_resp-reg_receiver"/>
</dbReference>
<dbReference type="InterPro" id="IPR000792">
    <property type="entry name" value="Tscrpt_reg_LuxR_C"/>
</dbReference>
<evidence type="ECO:0000313" key="7">
    <source>
        <dbReference type="Proteomes" id="UP000321192"/>
    </source>
</evidence>
<evidence type="ECO:0000259" key="5">
    <source>
        <dbReference type="PROSITE" id="PS50110"/>
    </source>
</evidence>
<feature type="modified residue" description="4-aspartylphosphate" evidence="3">
    <location>
        <position position="54"/>
    </location>
</feature>
<evidence type="ECO:0000256" key="3">
    <source>
        <dbReference type="PROSITE-ProRule" id="PRU00169"/>
    </source>
</evidence>
<dbReference type="Pfam" id="PF00072">
    <property type="entry name" value="Response_reg"/>
    <property type="match status" value="1"/>
</dbReference>
<dbReference type="SMART" id="SM00448">
    <property type="entry name" value="REC"/>
    <property type="match status" value="1"/>
</dbReference>
<reference evidence="6 7" key="1">
    <citation type="submission" date="2018-09" db="EMBL/GenBank/DDBJ databases">
        <title>Metagenome Assembled Genomes from an Advanced Water Purification Facility.</title>
        <authorList>
            <person name="Stamps B.W."/>
            <person name="Spear J.R."/>
        </authorList>
    </citation>
    <scope>NUCLEOTIDE SEQUENCE [LARGE SCALE GENOMIC DNA]</scope>
    <source>
        <strain evidence="6">Bin_27_1</strain>
    </source>
</reference>
<dbReference type="CDD" id="cd06170">
    <property type="entry name" value="LuxR_C_like"/>
    <property type="match status" value="1"/>
</dbReference>
<dbReference type="GO" id="GO:0003677">
    <property type="term" value="F:DNA binding"/>
    <property type="evidence" value="ECO:0007669"/>
    <property type="project" value="UniProtKB-KW"/>
</dbReference>
<dbReference type="PROSITE" id="PS00622">
    <property type="entry name" value="HTH_LUXR_1"/>
    <property type="match status" value="1"/>
</dbReference>
<dbReference type="Proteomes" id="UP000321192">
    <property type="component" value="Unassembled WGS sequence"/>
</dbReference>
<feature type="domain" description="HTH luxR-type" evidence="4">
    <location>
        <begin position="142"/>
        <end position="207"/>
    </location>
</feature>
<dbReference type="RefSeq" id="WP_276660624.1">
    <property type="nucleotide sequence ID" value="NZ_SSFD01000274.1"/>
</dbReference>
<dbReference type="InterPro" id="IPR058245">
    <property type="entry name" value="NreC/VraR/RcsB-like_REC"/>
</dbReference>
<protein>
    <submittedName>
        <fullName evidence="6">Response regulator transcription factor</fullName>
    </submittedName>
</protein>